<keyword evidence="6" id="KW-0963">Cytoplasm</keyword>
<dbReference type="Gene3D" id="3.40.50.150">
    <property type="entry name" value="Vaccinia Virus protein VP39"/>
    <property type="match status" value="1"/>
</dbReference>
<dbReference type="AlphaFoldDB" id="A0A1F7YZ60"/>
<dbReference type="HAMAP" id="MF_01007">
    <property type="entry name" value="16SrRNA_methyltr_H"/>
    <property type="match status" value="1"/>
</dbReference>
<feature type="binding site" evidence="6">
    <location>
        <begin position="29"/>
        <end position="31"/>
    </location>
    <ligand>
        <name>S-adenosyl-L-methionine</name>
        <dbReference type="ChEBI" id="CHEBI:59789"/>
    </ligand>
</feature>
<sequence length="307" mass="34279">MKALGLPAHLNKDDSVDKPRYIDATLGLGGHSVEIIKRGGKVLGIDVDENAIKIAESKLKEVLRAKSLTGLEACPTPYQDSKEFFTLVIGNFIHIDEIARSYGFTNVDGILFDLGISTPQLSSSTRGFSFQNKAATLDMRFNPKVQGVTGFDLLNSLNKRQLQELFEITLPKYISRKLAGEIIDRRRQTPFKTVGDFIGVIVKTVHGKEKINIATLPFLALRIAVNSELVNLKESLPRAFSLLKPKGRLVVISFHSKEDVIVKKFYLEKESDGQAKILTQKPIIPKDTEIHRNPKSRSAKMRVLEKI</sequence>
<organism evidence="7 8">
    <name type="scientific">Candidatus Woesebacteria bacterium RIFCSPHIGHO2_02_FULL_39_13</name>
    <dbReference type="NCBI Taxonomy" id="1802505"/>
    <lineage>
        <taxon>Bacteria</taxon>
        <taxon>Candidatus Woeseibacteriota</taxon>
    </lineage>
</organism>
<dbReference type="EC" id="2.1.1.199" evidence="6"/>
<dbReference type="InterPro" id="IPR029063">
    <property type="entry name" value="SAM-dependent_MTases_sf"/>
</dbReference>
<evidence type="ECO:0000256" key="5">
    <source>
        <dbReference type="ARBA" id="ARBA00022691"/>
    </source>
</evidence>
<dbReference type="NCBIfam" id="TIGR00006">
    <property type="entry name" value="16S rRNA (cytosine(1402)-N(4))-methyltransferase RsmH"/>
    <property type="match status" value="1"/>
</dbReference>
<dbReference type="EMBL" id="MGGR01000029">
    <property type="protein sequence ID" value="OGM32653.1"/>
    <property type="molecule type" value="Genomic_DNA"/>
</dbReference>
<gene>
    <name evidence="6" type="primary">rsmH</name>
    <name evidence="7" type="ORF">A3D01_05250</name>
</gene>
<evidence type="ECO:0000313" key="7">
    <source>
        <dbReference type="EMBL" id="OGM32653.1"/>
    </source>
</evidence>
<evidence type="ECO:0000256" key="4">
    <source>
        <dbReference type="ARBA" id="ARBA00022679"/>
    </source>
</evidence>
<keyword evidence="3 6" id="KW-0489">Methyltransferase</keyword>
<comment type="caution">
    <text evidence="7">The sequence shown here is derived from an EMBL/GenBank/DDBJ whole genome shotgun (WGS) entry which is preliminary data.</text>
</comment>
<feature type="binding site" evidence="6">
    <location>
        <position position="46"/>
    </location>
    <ligand>
        <name>S-adenosyl-L-methionine</name>
        <dbReference type="ChEBI" id="CHEBI:59789"/>
    </ligand>
</feature>
<comment type="similarity">
    <text evidence="1 6">Belongs to the methyltransferase superfamily. RsmH family.</text>
</comment>
<keyword evidence="5 6" id="KW-0949">S-adenosyl-L-methionine</keyword>
<comment type="subcellular location">
    <subcellularLocation>
        <location evidence="6">Cytoplasm</location>
    </subcellularLocation>
</comment>
<evidence type="ECO:0000256" key="6">
    <source>
        <dbReference type="HAMAP-Rule" id="MF_01007"/>
    </source>
</evidence>
<dbReference type="InterPro" id="IPR023397">
    <property type="entry name" value="SAM-dep_MeTrfase_MraW_recog"/>
</dbReference>
<accession>A0A1F7YZ60</accession>
<dbReference type="GO" id="GO:0005737">
    <property type="term" value="C:cytoplasm"/>
    <property type="evidence" value="ECO:0007669"/>
    <property type="project" value="UniProtKB-SubCell"/>
</dbReference>
<keyword evidence="4 6" id="KW-0808">Transferase</keyword>
<dbReference type="STRING" id="1802505.A3D01_05250"/>
<comment type="function">
    <text evidence="6">Specifically methylates the N4 position of cytidine in position 1402 (C1402) of 16S rRNA.</text>
</comment>
<comment type="catalytic activity">
    <reaction evidence="6">
        <text>cytidine(1402) in 16S rRNA + S-adenosyl-L-methionine = N(4)-methylcytidine(1402) in 16S rRNA + S-adenosyl-L-homocysteine + H(+)</text>
        <dbReference type="Rhea" id="RHEA:42928"/>
        <dbReference type="Rhea" id="RHEA-COMP:10286"/>
        <dbReference type="Rhea" id="RHEA-COMP:10287"/>
        <dbReference type="ChEBI" id="CHEBI:15378"/>
        <dbReference type="ChEBI" id="CHEBI:57856"/>
        <dbReference type="ChEBI" id="CHEBI:59789"/>
        <dbReference type="ChEBI" id="CHEBI:74506"/>
        <dbReference type="ChEBI" id="CHEBI:82748"/>
        <dbReference type="EC" id="2.1.1.199"/>
    </reaction>
</comment>
<dbReference type="SUPFAM" id="SSF53335">
    <property type="entry name" value="S-adenosyl-L-methionine-dependent methyltransferases"/>
    <property type="match status" value="1"/>
</dbReference>
<keyword evidence="2 6" id="KW-0698">rRNA processing</keyword>
<feature type="binding site" evidence="6">
    <location>
        <position position="92"/>
    </location>
    <ligand>
        <name>S-adenosyl-L-methionine</name>
        <dbReference type="ChEBI" id="CHEBI:59789"/>
    </ligand>
</feature>
<dbReference type="Pfam" id="PF01795">
    <property type="entry name" value="Methyltransf_5"/>
    <property type="match status" value="1"/>
</dbReference>
<dbReference type="GO" id="GO:0071424">
    <property type="term" value="F:rRNA (cytosine-N4-)-methyltransferase activity"/>
    <property type="evidence" value="ECO:0007669"/>
    <property type="project" value="UniProtKB-UniRule"/>
</dbReference>
<reference evidence="7 8" key="1">
    <citation type="journal article" date="2016" name="Nat. Commun.">
        <title>Thousands of microbial genomes shed light on interconnected biogeochemical processes in an aquifer system.</title>
        <authorList>
            <person name="Anantharaman K."/>
            <person name="Brown C.T."/>
            <person name="Hug L.A."/>
            <person name="Sharon I."/>
            <person name="Castelle C.J."/>
            <person name="Probst A.J."/>
            <person name="Thomas B.C."/>
            <person name="Singh A."/>
            <person name="Wilkins M.J."/>
            <person name="Karaoz U."/>
            <person name="Brodie E.L."/>
            <person name="Williams K.H."/>
            <person name="Hubbard S.S."/>
            <person name="Banfield J.F."/>
        </authorList>
    </citation>
    <scope>NUCLEOTIDE SEQUENCE [LARGE SCALE GENOMIC DNA]</scope>
</reference>
<dbReference type="PIRSF" id="PIRSF004486">
    <property type="entry name" value="MraW"/>
    <property type="match status" value="1"/>
</dbReference>
<dbReference type="SUPFAM" id="SSF81799">
    <property type="entry name" value="Putative methyltransferase TM0872, insert domain"/>
    <property type="match status" value="1"/>
</dbReference>
<proteinExistence type="inferred from homology"/>
<dbReference type="PANTHER" id="PTHR11265:SF0">
    <property type="entry name" value="12S RRNA N4-METHYLCYTIDINE METHYLTRANSFERASE"/>
    <property type="match status" value="1"/>
</dbReference>
<evidence type="ECO:0000256" key="2">
    <source>
        <dbReference type="ARBA" id="ARBA00022552"/>
    </source>
</evidence>
<name>A0A1F7YZ60_9BACT</name>
<dbReference type="Gene3D" id="1.10.150.170">
    <property type="entry name" value="Putative methyltransferase TM0872, insert domain"/>
    <property type="match status" value="1"/>
</dbReference>
<dbReference type="GO" id="GO:0070475">
    <property type="term" value="P:rRNA base methylation"/>
    <property type="evidence" value="ECO:0007669"/>
    <property type="project" value="UniProtKB-UniRule"/>
</dbReference>
<feature type="binding site" evidence="6">
    <location>
        <position position="113"/>
    </location>
    <ligand>
        <name>S-adenosyl-L-methionine</name>
        <dbReference type="ChEBI" id="CHEBI:59789"/>
    </ligand>
</feature>
<dbReference type="PANTHER" id="PTHR11265">
    <property type="entry name" value="S-ADENOSYL-METHYLTRANSFERASE MRAW"/>
    <property type="match status" value="1"/>
</dbReference>
<feature type="binding site" evidence="6">
    <location>
        <position position="120"/>
    </location>
    <ligand>
        <name>S-adenosyl-L-methionine</name>
        <dbReference type="ChEBI" id="CHEBI:59789"/>
    </ligand>
</feature>
<dbReference type="InterPro" id="IPR002903">
    <property type="entry name" value="RsmH"/>
</dbReference>
<dbReference type="Proteomes" id="UP000177169">
    <property type="component" value="Unassembled WGS sequence"/>
</dbReference>
<evidence type="ECO:0000256" key="3">
    <source>
        <dbReference type="ARBA" id="ARBA00022603"/>
    </source>
</evidence>
<evidence type="ECO:0000256" key="1">
    <source>
        <dbReference type="ARBA" id="ARBA00010396"/>
    </source>
</evidence>
<evidence type="ECO:0000313" key="8">
    <source>
        <dbReference type="Proteomes" id="UP000177169"/>
    </source>
</evidence>
<protein>
    <recommendedName>
        <fullName evidence="6">Ribosomal RNA small subunit methyltransferase H</fullName>
        <ecNumber evidence="6">2.1.1.199</ecNumber>
    </recommendedName>
    <alternativeName>
        <fullName evidence="6">16S rRNA m(4)C1402 methyltransferase</fullName>
    </alternativeName>
    <alternativeName>
        <fullName evidence="6">rRNA (cytosine-N(4)-)-methyltransferase RsmH</fullName>
    </alternativeName>
</protein>